<accession>A0A4P2QNT8</accession>
<organism evidence="1 2">
    <name type="scientific">Sorangium cellulosum</name>
    <name type="common">Polyangium cellulosum</name>
    <dbReference type="NCBI Taxonomy" id="56"/>
    <lineage>
        <taxon>Bacteria</taxon>
        <taxon>Pseudomonadati</taxon>
        <taxon>Myxococcota</taxon>
        <taxon>Polyangia</taxon>
        <taxon>Polyangiales</taxon>
        <taxon>Polyangiaceae</taxon>
        <taxon>Sorangium</taxon>
    </lineage>
</organism>
<reference evidence="1 2" key="1">
    <citation type="submission" date="2015-09" db="EMBL/GenBank/DDBJ databases">
        <title>Sorangium comparison.</title>
        <authorList>
            <person name="Zaburannyi N."/>
            <person name="Bunk B."/>
            <person name="Overmann J."/>
            <person name="Mueller R."/>
        </authorList>
    </citation>
    <scope>NUCLEOTIDE SEQUENCE [LARGE SCALE GENOMIC DNA]</scope>
    <source>
        <strain evidence="1 2">So ce836</strain>
    </source>
</reference>
<dbReference type="Proteomes" id="UP000295497">
    <property type="component" value="Chromosome"/>
</dbReference>
<dbReference type="AlphaFoldDB" id="A0A4P2QNT8"/>
<proteinExistence type="predicted"/>
<protein>
    <recommendedName>
        <fullName evidence="3">Transposase</fullName>
    </recommendedName>
</protein>
<dbReference type="EMBL" id="CP012672">
    <property type="protein sequence ID" value="AUX31787.1"/>
    <property type="molecule type" value="Genomic_DNA"/>
</dbReference>
<sequence>MTSLPDETSIPFPIQVQLIIEYYSQRL</sequence>
<gene>
    <name evidence="1" type="ORF">SOCE836_039190</name>
</gene>
<evidence type="ECO:0000313" key="1">
    <source>
        <dbReference type="EMBL" id="AUX31787.1"/>
    </source>
</evidence>
<evidence type="ECO:0008006" key="3">
    <source>
        <dbReference type="Google" id="ProtNLM"/>
    </source>
</evidence>
<evidence type="ECO:0000313" key="2">
    <source>
        <dbReference type="Proteomes" id="UP000295497"/>
    </source>
</evidence>
<name>A0A4P2QNT8_SORCE</name>